<dbReference type="HOGENOM" id="CLU_3090339_0_0_1"/>
<proteinExistence type="predicted"/>
<dbReference type="PaxDb" id="3880-AES84004"/>
<evidence type="ECO:0000313" key="3">
    <source>
        <dbReference type="Proteomes" id="UP000002051"/>
    </source>
</evidence>
<accession>G7ZXR6</accession>
<keyword evidence="3" id="KW-1185">Reference proteome</keyword>
<reference evidence="1 3" key="1">
    <citation type="journal article" date="2011" name="Nature">
        <title>The Medicago genome provides insight into the evolution of rhizobial symbioses.</title>
        <authorList>
            <person name="Young N.D."/>
            <person name="Debelle F."/>
            <person name="Oldroyd G.E."/>
            <person name="Geurts R."/>
            <person name="Cannon S.B."/>
            <person name="Udvardi M.K."/>
            <person name="Benedito V.A."/>
            <person name="Mayer K.F."/>
            <person name="Gouzy J."/>
            <person name="Schoof H."/>
            <person name="Van de Peer Y."/>
            <person name="Proost S."/>
            <person name="Cook D.R."/>
            <person name="Meyers B.C."/>
            <person name="Spannagl M."/>
            <person name="Cheung F."/>
            <person name="De Mita S."/>
            <person name="Krishnakumar V."/>
            <person name="Gundlach H."/>
            <person name="Zhou S."/>
            <person name="Mudge J."/>
            <person name="Bharti A.K."/>
            <person name="Murray J.D."/>
            <person name="Naoumkina M.A."/>
            <person name="Rosen B."/>
            <person name="Silverstein K.A."/>
            <person name="Tang H."/>
            <person name="Rombauts S."/>
            <person name="Zhao P.X."/>
            <person name="Zhou P."/>
            <person name="Barbe V."/>
            <person name="Bardou P."/>
            <person name="Bechner M."/>
            <person name="Bellec A."/>
            <person name="Berger A."/>
            <person name="Berges H."/>
            <person name="Bidwell S."/>
            <person name="Bisseling T."/>
            <person name="Choisne N."/>
            <person name="Couloux A."/>
            <person name="Denny R."/>
            <person name="Deshpande S."/>
            <person name="Dai X."/>
            <person name="Doyle J.J."/>
            <person name="Dudez A.M."/>
            <person name="Farmer A.D."/>
            <person name="Fouteau S."/>
            <person name="Franken C."/>
            <person name="Gibelin C."/>
            <person name="Gish J."/>
            <person name="Goldstein S."/>
            <person name="Gonzalez A.J."/>
            <person name="Green P.J."/>
            <person name="Hallab A."/>
            <person name="Hartog M."/>
            <person name="Hua A."/>
            <person name="Humphray S.J."/>
            <person name="Jeong D.H."/>
            <person name="Jing Y."/>
            <person name="Jocker A."/>
            <person name="Kenton S.M."/>
            <person name="Kim D.J."/>
            <person name="Klee K."/>
            <person name="Lai H."/>
            <person name="Lang C."/>
            <person name="Lin S."/>
            <person name="Macmil S.L."/>
            <person name="Magdelenat G."/>
            <person name="Matthews L."/>
            <person name="McCorrison J."/>
            <person name="Monaghan E.L."/>
            <person name="Mun J.H."/>
            <person name="Najar F.Z."/>
            <person name="Nicholson C."/>
            <person name="Noirot C."/>
            <person name="O'Bleness M."/>
            <person name="Paule C.R."/>
            <person name="Poulain J."/>
            <person name="Prion F."/>
            <person name="Qin B."/>
            <person name="Qu C."/>
            <person name="Retzel E.F."/>
            <person name="Riddle C."/>
            <person name="Sallet E."/>
            <person name="Samain S."/>
            <person name="Samson N."/>
            <person name="Sanders I."/>
            <person name="Saurat O."/>
            <person name="Scarpelli C."/>
            <person name="Schiex T."/>
            <person name="Segurens B."/>
            <person name="Severin A.J."/>
            <person name="Sherrier D.J."/>
            <person name="Shi R."/>
            <person name="Sims S."/>
            <person name="Singer S.R."/>
            <person name="Sinharoy S."/>
            <person name="Sterck L."/>
            <person name="Viollet A."/>
            <person name="Wang B.B."/>
            <person name="Wang K."/>
            <person name="Wang M."/>
            <person name="Wang X."/>
            <person name="Warfsmann J."/>
            <person name="Weissenbach J."/>
            <person name="White D.D."/>
            <person name="White J.D."/>
            <person name="Wiley G.B."/>
            <person name="Wincker P."/>
            <person name="Xing Y."/>
            <person name="Yang L."/>
            <person name="Yao Z."/>
            <person name="Ying F."/>
            <person name="Zhai J."/>
            <person name="Zhou L."/>
            <person name="Zuber A."/>
            <person name="Denarie J."/>
            <person name="Dixon R.A."/>
            <person name="May G.D."/>
            <person name="Schwartz D.C."/>
            <person name="Rogers J."/>
            <person name="Quetier F."/>
            <person name="Town C.D."/>
            <person name="Roe B.A."/>
        </authorList>
    </citation>
    <scope>NUCLEOTIDE SEQUENCE [LARGE SCALE GENOMIC DNA]</scope>
    <source>
        <strain evidence="1">A17</strain>
        <strain evidence="2 3">cv. Jemalong A17</strain>
    </source>
</reference>
<dbReference type="AlphaFoldDB" id="G7ZXR6"/>
<dbReference type="EnsemblPlants" id="KEH16954">
    <property type="protein sequence ID" value="KEH16954"/>
    <property type="gene ID" value="MTR_0061s0020"/>
</dbReference>
<protein>
    <submittedName>
        <fullName evidence="1 2">Uncharacterized protein</fullName>
    </submittedName>
</protein>
<sequence>MVDVWFGRRELGEESGCVTGGGGQPEVGGKEKWGRGVRIEKKEIASSLLFSF</sequence>
<dbReference type="EMBL" id="KL402786">
    <property type="protein sequence ID" value="KEH16954.1"/>
    <property type="molecule type" value="Genomic_DNA"/>
</dbReference>
<reference evidence="1 3" key="2">
    <citation type="journal article" date="2014" name="BMC Genomics">
        <title>An improved genome release (version Mt4.0) for the model legume Medicago truncatula.</title>
        <authorList>
            <person name="Tang H."/>
            <person name="Krishnakumar V."/>
            <person name="Bidwell S."/>
            <person name="Rosen B."/>
            <person name="Chan A."/>
            <person name="Zhou S."/>
            <person name="Gentzbittel L."/>
            <person name="Childs K.L."/>
            <person name="Yandell M."/>
            <person name="Gundlach H."/>
            <person name="Mayer K.F."/>
            <person name="Schwartz D.C."/>
            <person name="Town C.D."/>
        </authorList>
    </citation>
    <scope>GENOME REANNOTATION</scope>
    <source>
        <strain evidence="1">A17</strain>
        <strain evidence="2 3">cv. Jemalong A17</strain>
    </source>
</reference>
<dbReference type="Proteomes" id="UP000002051">
    <property type="component" value="Unassembled WGS sequence"/>
</dbReference>
<evidence type="ECO:0000313" key="2">
    <source>
        <dbReference type="EnsemblPlants" id="KEH16954"/>
    </source>
</evidence>
<organism evidence="1 3">
    <name type="scientific">Medicago truncatula</name>
    <name type="common">Barrel medic</name>
    <name type="synonym">Medicago tribuloides</name>
    <dbReference type="NCBI Taxonomy" id="3880"/>
    <lineage>
        <taxon>Eukaryota</taxon>
        <taxon>Viridiplantae</taxon>
        <taxon>Streptophyta</taxon>
        <taxon>Embryophyta</taxon>
        <taxon>Tracheophyta</taxon>
        <taxon>Spermatophyta</taxon>
        <taxon>Magnoliopsida</taxon>
        <taxon>eudicotyledons</taxon>
        <taxon>Gunneridae</taxon>
        <taxon>Pentapetalae</taxon>
        <taxon>rosids</taxon>
        <taxon>fabids</taxon>
        <taxon>Fabales</taxon>
        <taxon>Fabaceae</taxon>
        <taxon>Papilionoideae</taxon>
        <taxon>50 kb inversion clade</taxon>
        <taxon>NPAAA clade</taxon>
        <taxon>Hologalegina</taxon>
        <taxon>IRL clade</taxon>
        <taxon>Trifolieae</taxon>
        <taxon>Medicago</taxon>
    </lineage>
</organism>
<reference evidence="2" key="3">
    <citation type="submission" date="2015-06" db="UniProtKB">
        <authorList>
            <consortium name="EnsemblPlants"/>
        </authorList>
    </citation>
    <scope>IDENTIFICATION</scope>
    <source>
        <strain evidence="2">cv. Jemalong A17</strain>
    </source>
</reference>
<evidence type="ECO:0000313" key="1">
    <source>
        <dbReference type="EMBL" id="KEH16954.1"/>
    </source>
</evidence>
<gene>
    <name evidence="1" type="ORF">MTR_0061s0020</name>
</gene>
<name>G7ZXR6_MEDTR</name>